<keyword evidence="1" id="KW-1133">Transmembrane helix</keyword>
<accession>A0A245ZEL8</accession>
<name>A0A245ZEL8_9SPHN</name>
<protein>
    <submittedName>
        <fullName evidence="3">Uncharacterized protein</fullName>
    </submittedName>
</protein>
<evidence type="ECO:0000256" key="2">
    <source>
        <dbReference type="SAM" id="SignalP"/>
    </source>
</evidence>
<evidence type="ECO:0000256" key="1">
    <source>
        <dbReference type="SAM" id="Phobius"/>
    </source>
</evidence>
<sequence length="63" mass="6286">MATQAVLLGAAASCAMAAAGAAWGDSRRTRRHDPDAVGVVDWRTAQVAAIAAALVLGALALRA</sequence>
<dbReference type="RefSeq" id="WP_088334881.1">
    <property type="nucleotide sequence ID" value="NZ_NBBJ01000006.1"/>
</dbReference>
<keyword evidence="1" id="KW-0812">Transmembrane</keyword>
<keyword evidence="1" id="KW-0472">Membrane</keyword>
<evidence type="ECO:0000313" key="4">
    <source>
        <dbReference type="Proteomes" id="UP000197783"/>
    </source>
</evidence>
<dbReference type="EMBL" id="NBBJ01000006">
    <property type="protein sequence ID" value="OWK28192.1"/>
    <property type="molecule type" value="Genomic_DNA"/>
</dbReference>
<reference evidence="3 4" key="1">
    <citation type="submission" date="2017-03" db="EMBL/GenBank/DDBJ databases">
        <title>Genome sequence of Sphingomonas mucosissima DSM 17494.</title>
        <authorList>
            <person name="Poehlein A."/>
            <person name="Wuebbeler J.H."/>
            <person name="Steinbuechel A."/>
            <person name="Daniel R."/>
        </authorList>
    </citation>
    <scope>NUCLEOTIDE SEQUENCE [LARGE SCALE GENOMIC DNA]</scope>
    <source>
        <strain evidence="3 4">DSM 17494</strain>
    </source>
</reference>
<keyword evidence="2" id="KW-0732">Signal</keyword>
<dbReference type="Proteomes" id="UP000197783">
    <property type="component" value="Unassembled WGS sequence"/>
</dbReference>
<feature type="signal peptide" evidence="2">
    <location>
        <begin position="1"/>
        <end position="17"/>
    </location>
</feature>
<comment type="caution">
    <text evidence="3">The sequence shown here is derived from an EMBL/GenBank/DDBJ whole genome shotgun (WGS) entry which is preliminary data.</text>
</comment>
<feature type="chain" id="PRO_5012692963" evidence="2">
    <location>
        <begin position="18"/>
        <end position="63"/>
    </location>
</feature>
<organism evidence="3 4">
    <name type="scientific">Sphingomonas mucosissima</name>
    <dbReference type="NCBI Taxonomy" id="370959"/>
    <lineage>
        <taxon>Bacteria</taxon>
        <taxon>Pseudomonadati</taxon>
        <taxon>Pseudomonadota</taxon>
        <taxon>Alphaproteobacteria</taxon>
        <taxon>Sphingomonadales</taxon>
        <taxon>Sphingomonadaceae</taxon>
        <taxon>Sphingomonas</taxon>
    </lineage>
</organism>
<gene>
    <name evidence="3" type="ORF">SPMU_30480</name>
</gene>
<dbReference type="AlphaFoldDB" id="A0A245ZEL8"/>
<feature type="transmembrane region" description="Helical" evidence="1">
    <location>
        <begin position="45"/>
        <end position="61"/>
    </location>
</feature>
<proteinExistence type="predicted"/>
<keyword evidence="4" id="KW-1185">Reference proteome</keyword>
<evidence type="ECO:0000313" key="3">
    <source>
        <dbReference type="EMBL" id="OWK28192.1"/>
    </source>
</evidence>